<dbReference type="RefSeq" id="WP_268238873.1">
    <property type="nucleotide sequence ID" value="NZ_BMOC01000003.1"/>
</dbReference>
<keyword evidence="1" id="KW-0812">Transmembrane</keyword>
<sequence length="40" mass="4287">MTELTDRVAADGELRFAGLMLVVSVLVLVAIIRDARADAD</sequence>
<dbReference type="AlphaFoldDB" id="A0A830EN78"/>
<accession>A0A830EN78</accession>
<reference evidence="2" key="2">
    <citation type="submission" date="2020-09" db="EMBL/GenBank/DDBJ databases">
        <authorList>
            <person name="Sun Q."/>
            <person name="Ohkuma M."/>
        </authorList>
    </citation>
    <scope>NUCLEOTIDE SEQUENCE</scope>
    <source>
        <strain evidence="2">JCM 14359</strain>
    </source>
</reference>
<protein>
    <submittedName>
        <fullName evidence="2">Uncharacterized protein</fullName>
    </submittedName>
</protein>
<evidence type="ECO:0000313" key="3">
    <source>
        <dbReference type="Proteomes" id="UP000653099"/>
    </source>
</evidence>
<keyword evidence="1" id="KW-1133">Transmembrane helix</keyword>
<name>A0A830EN78_9EURY</name>
<reference evidence="2" key="1">
    <citation type="journal article" date="2014" name="Int. J. Syst. Evol. Microbiol.">
        <title>Complete genome sequence of Corynebacterium casei LMG S-19264T (=DSM 44701T), isolated from a smear-ripened cheese.</title>
        <authorList>
            <consortium name="US DOE Joint Genome Institute (JGI-PGF)"/>
            <person name="Walter F."/>
            <person name="Albersmeier A."/>
            <person name="Kalinowski J."/>
            <person name="Ruckert C."/>
        </authorList>
    </citation>
    <scope>NUCLEOTIDE SEQUENCE</scope>
    <source>
        <strain evidence="2">JCM 14359</strain>
    </source>
</reference>
<evidence type="ECO:0000313" key="2">
    <source>
        <dbReference type="EMBL" id="GGJ00752.1"/>
    </source>
</evidence>
<proteinExistence type="predicted"/>
<gene>
    <name evidence="2" type="ORF">GCM10008995_08230</name>
</gene>
<organism evidence="2 3">
    <name type="scientific">Halobellus salinus</name>
    <dbReference type="NCBI Taxonomy" id="931585"/>
    <lineage>
        <taxon>Archaea</taxon>
        <taxon>Methanobacteriati</taxon>
        <taxon>Methanobacteriota</taxon>
        <taxon>Stenosarchaea group</taxon>
        <taxon>Halobacteria</taxon>
        <taxon>Halobacteriales</taxon>
        <taxon>Haloferacaceae</taxon>
        <taxon>Halobellus</taxon>
    </lineage>
</organism>
<keyword evidence="1" id="KW-0472">Membrane</keyword>
<keyword evidence="3" id="KW-1185">Reference proteome</keyword>
<feature type="transmembrane region" description="Helical" evidence="1">
    <location>
        <begin position="14"/>
        <end position="32"/>
    </location>
</feature>
<comment type="caution">
    <text evidence="2">The sequence shown here is derived from an EMBL/GenBank/DDBJ whole genome shotgun (WGS) entry which is preliminary data.</text>
</comment>
<dbReference type="EMBL" id="BMOC01000003">
    <property type="protein sequence ID" value="GGJ00752.1"/>
    <property type="molecule type" value="Genomic_DNA"/>
</dbReference>
<evidence type="ECO:0000256" key="1">
    <source>
        <dbReference type="SAM" id="Phobius"/>
    </source>
</evidence>
<dbReference type="Proteomes" id="UP000653099">
    <property type="component" value="Unassembled WGS sequence"/>
</dbReference>